<comment type="caution">
    <text evidence="5">The sequence shown here is derived from an EMBL/GenBank/DDBJ whole genome shotgun (WGS) entry which is preliminary data.</text>
</comment>
<evidence type="ECO:0008006" key="7">
    <source>
        <dbReference type="Google" id="ProtNLM"/>
    </source>
</evidence>
<evidence type="ECO:0000256" key="1">
    <source>
        <dbReference type="ARBA" id="ARBA00001936"/>
    </source>
</evidence>
<dbReference type="InterPro" id="IPR029044">
    <property type="entry name" value="Nucleotide-diphossugar_trans"/>
</dbReference>
<dbReference type="GO" id="GO:0016758">
    <property type="term" value="F:hexosyltransferase activity"/>
    <property type="evidence" value="ECO:0007669"/>
    <property type="project" value="InterPro"/>
</dbReference>
<dbReference type="GO" id="GO:0016020">
    <property type="term" value="C:membrane"/>
    <property type="evidence" value="ECO:0007669"/>
    <property type="project" value="InterPro"/>
</dbReference>
<keyword evidence="4" id="KW-0808">Transferase</keyword>
<gene>
    <name evidence="5" type="ORF">DXC34_00850</name>
</gene>
<dbReference type="RefSeq" id="WP_117740910.1">
    <property type="nucleotide sequence ID" value="NZ_QSSV01000001.1"/>
</dbReference>
<dbReference type="InterPro" id="IPR005076">
    <property type="entry name" value="Glyco_trans_6"/>
</dbReference>
<evidence type="ECO:0000256" key="4">
    <source>
        <dbReference type="ARBA" id="ARBA00022679"/>
    </source>
</evidence>
<evidence type="ECO:0000313" key="5">
    <source>
        <dbReference type="EMBL" id="RGM16297.1"/>
    </source>
</evidence>
<dbReference type="AlphaFoldDB" id="A0A3E4UU79"/>
<dbReference type="InterPro" id="IPR048174">
    <property type="entry name" value="WbnI-like"/>
</dbReference>
<name>A0A3E4UU79_BACSE</name>
<proteinExistence type="inferred from homology"/>
<comment type="cofactor">
    <cofactor evidence="1">
        <name>Mn(2+)</name>
        <dbReference type="ChEBI" id="CHEBI:29035"/>
    </cofactor>
</comment>
<dbReference type="GO" id="GO:0005975">
    <property type="term" value="P:carbohydrate metabolic process"/>
    <property type="evidence" value="ECO:0007669"/>
    <property type="project" value="InterPro"/>
</dbReference>
<reference evidence="5 6" key="1">
    <citation type="submission" date="2018-08" db="EMBL/GenBank/DDBJ databases">
        <title>A genome reference for cultivated species of the human gut microbiota.</title>
        <authorList>
            <person name="Zou Y."/>
            <person name="Xue W."/>
            <person name="Luo G."/>
        </authorList>
    </citation>
    <scope>NUCLEOTIDE SEQUENCE [LARGE SCALE GENOMIC DNA]</scope>
    <source>
        <strain evidence="5 6">TF03-6</strain>
    </source>
</reference>
<evidence type="ECO:0000256" key="2">
    <source>
        <dbReference type="ARBA" id="ARBA00010413"/>
    </source>
</evidence>
<evidence type="ECO:0000313" key="6">
    <source>
        <dbReference type="Proteomes" id="UP000261223"/>
    </source>
</evidence>
<dbReference type="GO" id="GO:0031982">
    <property type="term" value="C:vesicle"/>
    <property type="evidence" value="ECO:0007669"/>
    <property type="project" value="TreeGrafter"/>
</dbReference>
<accession>A0A3E4UU79</accession>
<dbReference type="Pfam" id="PF03414">
    <property type="entry name" value="Glyco_transf_6"/>
    <property type="match status" value="1"/>
</dbReference>
<dbReference type="SUPFAM" id="SSF53448">
    <property type="entry name" value="Nucleotide-diphospho-sugar transferases"/>
    <property type="match status" value="1"/>
</dbReference>
<dbReference type="EMBL" id="QSSV01000001">
    <property type="protein sequence ID" value="RGM16297.1"/>
    <property type="molecule type" value="Genomic_DNA"/>
</dbReference>
<evidence type="ECO:0000256" key="3">
    <source>
        <dbReference type="ARBA" id="ARBA00022676"/>
    </source>
</evidence>
<dbReference type="PANTHER" id="PTHR10462:SF49">
    <property type="entry name" value="GLOBOSIDE ALPHA-1,3-N-ACETYLGALACTOSAMINYLTRANSFERASE 1"/>
    <property type="match status" value="1"/>
</dbReference>
<protein>
    <recommendedName>
        <fullName evidence="7">Glycosyl transferase family 6</fullName>
    </recommendedName>
</protein>
<organism evidence="5 6">
    <name type="scientific">Bacteroides stercoris</name>
    <dbReference type="NCBI Taxonomy" id="46506"/>
    <lineage>
        <taxon>Bacteria</taxon>
        <taxon>Pseudomonadati</taxon>
        <taxon>Bacteroidota</taxon>
        <taxon>Bacteroidia</taxon>
        <taxon>Bacteroidales</taxon>
        <taxon>Bacteroidaceae</taxon>
        <taxon>Bacteroides</taxon>
    </lineage>
</organism>
<sequence>MKIGILYVGIGKYIRLWDKFYSSCESMFLPQYEKKYFIFTDYPLKSSTNVQVSFQEDLGWPKNVLFRYQMFLRHKEELKHFDYLFFFNGNTEFLQIITPEEFLPTEKEALTGLEWHTYKNKPLQKYHYERRKNSQAYIPYNSGEHYYQGGLIGGESKAYIELLEQCSLMTETDLKRNITARWHDESYLNKYLLDKQIKILSTEYGRPQEWTVPPTPKIIFRDKNTILGASYICSLKKRNRLKLISKAIRNILNKLLKR</sequence>
<dbReference type="NCBIfam" id="NF041524">
    <property type="entry name" value="Gltr_6"/>
    <property type="match status" value="1"/>
</dbReference>
<comment type="similarity">
    <text evidence="2">Belongs to the glycosyltransferase 6 family.</text>
</comment>
<dbReference type="Gene3D" id="3.90.550.10">
    <property type="entry name" value="Spore Coat Polysaccharide Biosynthesis Protein SpsA, Chain A"/>
    <property type="match status" value="1"/>
</dbReference>
<dbReference type="Proteomes" id="UP000261223">
    <property type="component" value="Unassembled WGS sequence"/>
</dbReference>
<dbReference type="PANTHER" id="PTHR10462">
    <property type="entry name" value="GLYCOSYLTRANSFERASE-RELATED"/>
    <property type="match status" value="1"/>
</dbReference>
<keyword evidence="3" id="KW-0328">Glycosyltransferase</keyword>